<sequence length="53" mass="6514">MASLRKRTRNKTPYYHILIHFPFFFLVIIVGLKFMCITILFYTQFVVYKHIMI</sequence>
<comment type="caution">
    <text evidence="2">The sequence shown here is derived from an EMBL/GenBank/DDBJ whole genome shotgun (WGS) entry which is preliminary data.</text>
</comment>
<dbReference type="AlphaFoldDB" id="A0AAV0JXE3"/>
<proteinExistence type="predicted"/>
<evidence type="ECO:0000313" key="2">
    <source>
        <dbReference type="EMBL" id="CAI0414451.1"/>
    </source>
</evidence>
<gene>
    <name evidence="2" type="ORF">LITE_LOCUS16292</name>
</gene>
<dbReference type="EMBL" id="CAMGYJ010000005">
    <property type="protein sequence ID" value="CAI0414451.1"/>
    <property type="molecule type" value="Genomic_DNA"/>
</dbReference>
<organism evidence="2 3">
    <name type="scientific">Linum tenue</name>
    <dbReference type="NCBI Taxonomy" id="586396"/>
    <lineage>
        <taxon>Eukaryota</taxon>
        <taxon>Viridiplantae</taxon>
        <taxon>Streptophyta</taxon>
        <taxon>Embryophyta</taxon>
        <taxon>Tracheophyta</taxon>
        <taxon>Spermatophyta</taxon>
        <taxon>Magnoliopsida</taxon>
        <taxon>eudicotyledons</taxon>
        <taxon>Gunneridae</taxon>
        <taxon>Pentapetalae</taxon>
        <taxon>rosids</taxon>
        <taxon>fabids</taxon>
        <taxon>Malpighiales</taxon>
        <taxon>Linaceae</taxon>
        <taxon>Linum</taxon>
    </lineage>
</organism>
<feature type="transmembrane region" description="Helical" evidence="1">
    <location>
        <begin position="21"/>
        <end position="42"/>
    </location>
</feature>
<evidence type="ECO:0000313" key="3">
    <source>
        <dbReference type="Proteomes" id="UP001154282"/>
    </source>
</evidence>
<dbReference type="Proteomes" id="UP001154282">
    <property type="component" value="Unassembled WGS sequence"/>
</dbReference>
<keyword evidence="1" id="KW-0472">Membrane</keyword>
<evidence type="ECO:0000256" key="1">
    <source>
        <dbReference type="SAM" id="Phobius"/>
    </source>
</evidence>
<keyword evidence="1" id="KW-0812">Transmembrane</keyword>
<reference evidence="2" key="1">
    <citation type="submission" date="2022-08" db="EMBL/GenBank/DDBJ databases">
        <authorList>
            <person name="Gutierrez-Valencia J."/>
        </authorList>
    </citation>
    <scope>NUCLEOTIDE SEQUENCE</scope>
</reference>
<name>A0AAV0JXE3_9ROSI</name>
<accession>A0AAV0JXE3</accession>
<keyword evidence="1" id="KW-1133">Transmembrane helix</keyword>
<protein>
    <submittedName>
        <fullName evidence="2">Uncharacterized protein</fullName>
    </submittedName>
</protein>
<keyword evidence="3" id="KW-1185">Reference proteome</keyword>